<name>A0A4R5AUX3_9FLAO</name>
<evidence type="ECO:0000313" key="2">
    <source>
        <dbReference type="EMBL" id="TDD77158.1"/>
    </source>
</evidence>
<accession>A0A4R5AUX3</accession>
<dbReference type="AlphaFoldDB" id="A0A4R5AUX3"/>
<dbReference type="RefSeq" id="WP_131908954.1">
    <property type="nucleotide sequence ID" value="NZ_SMFM01000002.1"/>
</dbReference>
<dbReference type="OrthoDB" id="7992117at2"/>
<dbReference type="SUPFAM" id="SSF160940">
    <property type="entry name" value="Api92-like"/>
    <property type="match status" value="1"/>
</dbReference>
<reference evidence="2 3" key="1">
    <citation type="submission" date="2019-03" db="EMBL/GenBank/DDBJ databases">
        <title>Flavobacterium AT-3-2 sp. nov., isolated from arctic soil.</title>
        <authorList>
            <person name="Chaudhary D.K."/>
        </authorList>
    </citation>
    <scope>NUCLEOTIDE SEQUENCE [LARGE SCALE GENOMIC DNA]</scope>
    <source>
        <strain evidence="2 3">AT-3-2</strain>
    </source>
</reference>
<feature type="domain" description="YubB ferredoxin-like" evidence="1">
    <location>
        <begin position="56"/>
        <end position="127"/>
    </location>
</feature>
<gene>
    <name evidence="2" type="ORF">E0F89_06040</name>
</gene>
<dbReference type="EMBL" id="SMFM01000002">
    <property type="protein sequence ID" value="TDD77158.1"/>
    <property type="molecule type" value="Genomic_DNA"/>
</dbReference>
<protein>
    <recommendedName>
        <fullName evidence="1">YubB ferredoxin-like domain-containing protein</fullName>
    </recommendedName>
</protein>
<comment type="caution">
    <text evidence="2">The sequence shown here is derived from an EMBL/GenBank/DDBJ whole genome shotgun (WGS) entry which is preliminary data.</text>
</comment>
<organism evidence="2 3">
    <name type="scientific">Flavobacterium caseinilyticum</name>
    <dbReference type="NCBI Taxonomy" id="2541732"/>
    <lineage>
        <taxon>Bacteria</taxon>
        <taxon>Pseudomonadati</taxon>
        <taxon>Bacteroidota</taxon>
        <taxon>Flavobacteriia</taxon>
        <taxon>Flavobacteriales</taxon>
        <taxon>Flavobacteriaceae</taxon>
        <taxon>Flavobacterium</taxon>
    </lineage>
</organism>
<dbReference type="Pfam" id="PF18406">
    <property type="entry name" value="DUF1281_C"/>
    <property type="match status" value="1"/>
</dbReference>
<evidence type="ECO:0000259" key="1">
    <source>
        <dbReference type="Pfam" id="PF18406"/>
    </source>
</evidence>
<dbReference type="Gene3D" id="3.30.70.1270">
    <property type="entry name" value="Api92-like domains"/>
    <property type="match status" value="1"/>
</dbReference>
<proteinExistence type="predicted"/>
<dbReference type="InterPro" id="IPR041329">
    <property type="entry name" value="YubB_C"/>
</dbReference>
<dbReference type="Proteomes" id="UP000295278">
    <property type="component" value="Unassembled WGS sequence"/>
</dbReference>
<evidence type="ECO:0000313" key="3">
    <source>
        <dbReference type="Proteomes" id="UP000295278"/>
    </source>
</evidence>
<keyword evidence="3" id="KW-1185">Reference proteome</keyword>
<sequence length="184" mass="21629">MANNCMNYITINGNDNDIKEFSQLLKIDEQQPNGYDIYENLCNEFGKSENDGRWFDIQLVEQDKNTIVISGDSAWCPCLELFTKISGKYTSLEIHYEYEESGCDFAGFAEINEGNCDDNCFGYWEGKAKNDYEYAFQTAFEDIEYYYEEDSEEDFIYSSMYKAFEPKEQAELLEEFRNKLIEQN</sequence>